<feature type="domain" description="Toprim" evidence="1">
    <location>
        <begin position="250"/>
        <end position="324"/>
    </location>
</feature>
<gene>
    <name evidence="2" type="ORF">ACFPCY_26845</name>
</gene>
<name>A0ABV9U6J3_9ACTN</name>
<sequence>MATARTDALGRLRVLAARHDCLPPDQSDAYAIAHELAHALRPGDEPDRGRPCRGQRRVEADLVAHWVLTELGIASRPPFAASAPWGGPDVGDRVVRLGEAIVRHVRAPSRSVLADAQEFFLACARVGWVPAYLAGRGFGVRVQRRWQIGWAPPEAGALTARLRDLGHPDESIVAAGLARRGRGGRLRDVFRDRATFPLRTADGTIAGFIGRRADGGRGPKYLNSPSSELFHKSELLFGLYESRGPLARGARPVLVEGPLDAVAVALTGRPAVATCGVAFTPGQLAALSAAADLDRTGLLVAFDGDASGLRAARRVWRVTRASDSPRPVHGPLDHVQLPAGTDPAGLLADGGRPALREALRSPRPLLDLVVDDALDRSLDTVESRLAAARAVAAAIALGRPNDSARQVVRVASRLQIPPSLMTEILTDTISPP</sequence>
<dbReference type="SMART" id="SM00493">
    <property type="entry name" value="TOPRIM"/>
    <property type="match status" value="1"/>
</dbReference>
<dbReference type="InterPro" id="IPR037068">
    <property type="entry name" value="DNA_primase_core_N_sf"/>
</dbReference>
<dbReference type="InterPro" id="IPR050219">
    <property type="entry name" value="DnaG_primase"/>
</dbReference>
<proteinExistence type="predicted"/>
<comment type="caution">
    <text evidence="2">The sequence shown here is derived from an EMBL/GenBank/DDBJ whole genome shotgun (WGS) entry which is preliminary data.</text>
</comment>
<dbReference type="InterPro" id="IPR006171">
    <property type="entry name" value="TOPRIM_dom"/>
</dbReference>
<protein>
    <submittedName>
        <fullName evidence="2">Toprim domain-containing protein</fullName>
    </submittedName>
</protein>
<dbReference type="Gene3D" id="3.40.1360.10">
    <property type="match status" value="1"/>
</dbReference>
<evidence type="ECO:0000313" key="2">
    <source>
        <dbReference type="EMBL" id="MFC4910956.1"/>
    </source>
</evidence>
<keyword evidence="3" id="KW-1185">Reference proteome</keyword>
<dbReference type="RefSeq" id="WP_378259607.1">
    <property type="nucleotide sequence ID" value="NZ_JBHSIT010000008.1"/>
</dbReference>
<dbReference type="Gene3D" id="3.90.980.10">
    <property type="entry name" value="DNA primase, catalytic core, N-terminal domain"/>
    <property type="match status" value="1"/>
</dbReference>
<dbReference type="EMBL" id="JBHSIT010000008">
    <property type="protein sequence ID" value="MFC4910956.1"/>
    <property type="molecule type" value="Genomic_DNA"/>
</dbReference>
<dbReference type="Pfam" id="PF08275">
    <property type="entry name" value="DNAG_N"/>
    <property type="match status" value="1"/>
</dbReference>
<dbReference type="SUPFAM" id="SSF56731">
    <property type="entry name" value="DNA primase core"/>
    <property type="match status" value="1"/>
</dbReference>
<dbReference type="Pfam" id="PF13155">
    <property type="entry name" value="Toprim_2"/>
    <property type="match status" value="1"/>
</dbReference>
<dbReference type="InterPro" id="IPR013264">
    <property type="entry name" value="DNAG_N"/>
</dbReference>
<dbReference type="Proteomes" id="UP001595872">
    <property type="component" value="Unassembled WGS sequence"/>
</dbReference>
<accession>A0ABV9U6J3</accession>
<dbReference type="PANTHER" id="PTHR30313">
    <property type="entry name" value="DNA PRIMASE"/>
    <property type="match status" value="1"/>
</dbReference>
<organism evidence="2 3">
    <name type="scientific">Actinomadura gamaensis</name>
    <dbReference type="NCBI Taxonomy" id="1763541"/>
    <lineage>
        <taxon>Bacteria</taxon>
        <taxon>Bacillati</taxon>
        <taxon>Actinomycetota</taxon>
        <taxon>Actinomycetes</taxon>
        <taxon>Streptosporangiales</taxon>
        <taxon>Thermomonosporaceae</taxon>
        <taxon>Actinomadura</taxon>
    </lineage>
</organism>
<reference evidence="3" key="1">
    <citation type="journal article" date="2019" name="Int. J. Syst. Evol. Microbiol.">
        <title>The Global Catalogue of Microorganisms (GCM) 10K type strain sequencing project: providing services to taxonomists for standard genome sequencing and annotation.</title>
        <authorList>
            <consortium name="The Broad Institute Genomics Platform"/>
            <consortium name="The Broad Institute Genome Sequencing Center for Infectious Disease"/>
            <person name="Wu L."/>
            <person name="Ma J."/>
        </authorList>
    </citation>
    <scope>NUCLEOTIDE SEQUENCE [LARGE SCALE GENOMIC DNA]</scope>
    <source>
        <strain evidence="3">KLKA75</strain>
    </source>
</reference>
<dbReference type="PANTHER" id="PTHR30313:SF2">
    <property type="entry name" value="DNA PRIMASE"/>
    <property type="match status" value="1"/>
</dbReference>
<evidence type="ECO:0000313" key="3">
    <source>
        <dbReference type="Proteomes" id="UP001595872"/>
    </source>
</evidence>
<evidence type="ECO:0000259" key="1">
    <source>
        <dbReference type="SMART" id="SM00493"/>
    </source>
</evidence>